<keyword evidence="2" id="KW-0560">Oxidoreductase</keyword>
<evidence type="ECO:0000259" key="1">
    <source>
        <dbReference type="Pfam" id="PF00248"/>
    </source>
</evidence>
<proteinExistence type="predicted"/>
<dbReference type="AlphaFoldDB" id="A0A6M5YZG2"/>
<feature type="domain" description="NADP-dependent oxidoreductase" evidence="1">
    <location>
        <begin position="22"/>
        <end position="276"/>
    </location>
</feature>
<dbReference type="InterPro" id="IPR020471">
    <property type="entry name" value="AKR"/>
</dbReference>
<protein>
    <submittedName>
        <fullName evidence="2">2,5-diketo-D-gluconic acid reductase</fullName>
        <ecNumber evidence="2">1.1.1.-</ecNumber>
    </submittedName>
</protein>
<dbReference type="InterPro" id="IPR023210">
    <property type="entry name" value="NADP_OxRdtase_dom"/>
</dbReference>
<dbReference type="PANTHER" id="PTHR43827:SF8">
    <property type="entry name" value="ALDO_KETO REDUCTASE FAMILY PROTEIN"/>
    <property type="match status" value="1"/>
</dbReference>
<organism evidence="2 3">
    <name type="scientific">Frigoriglobus tundricola</name>
    <dbReference type="NCBI Taxonomy" id="2774151"/>
    <lineage>
        <taxon>Bacteria</taxon>
        <taxon>Pseudomonadati</taxon>
        <taxon>Planctomycetota</taxon>
        <taxon>Planctomycetia</taxon>
        <taxon>Gemmatales</taxon>
        <taxon>Gemmataceae</taxon>
        <taxon>Frigoriglobus</taxon>
    </lineage>
</organism>
<dbReference type="EC" id="1.1.1.-" evidence="2"/>
<name>A0A6M5YZG2_9BACT</name>
<dbReference type="SUPFAM" id="SSF51430">
    <property type="entry name" value="NAD(P)-linked oxidoreductase"/>
    <property type="match status" value="1"/>
</dbReference>
<evidence type="ECO:0000313" key="2">
    <source>
        <dbReference type="EMBL" id="QJW99439.1"/>
    </source>
</evidence>
<dbReference type="RefSeq" id="WP_171474407.1">
    <property type="nucleotide sequence ID" value="NZ_CP053452.2"/>
</dbReference>
<dbReference type="PANTHER" id="PTHR43827">
    <property type="entry name" value="2,5-DIKETO-D-GLUCONIC ACID REDUCTASE"/>
    <property type="match status" value="1"/>
</dbReference>
<gene>
    <name evidence="2" type="ORF">FTUN_7051</name>
</gene>
<reference evidence="3" key="1">
    <citation type="submission" date="2020-05" db="EMBL/GenBank/DDBJ databases">
        <title>Frigoriglobus tundricola gen. nov., sp. nov., a psychrotolerant cellulolytic planctomycete of the family Gemmataceae with two divergent copies of 16S rRNA gene.</title>
        <authorList>
            <person name="Kulichevskaya I.S."/>
            <person name="Ivanova A.A."/>
            <person name="Naumoff D.G."/>
            <person name="Beletsky A.V."/>
            <person name="Rijpstra W.I.C."/>
            <person name="Sinninghe Damste J.S."/>
            <person name="Mardanov A.V."/>
            <person name="Ravin N.V."/>
            <person name="Dedysh S.N."/>
        </authorList>
    </citation>
    <scope>NUCLEOTIDE SEQUENCE [LARGE SCALE GENOMIC DNA]</scope>
    <source>
        <strain evidence="3">PL17</strain>
    </source>
</reference>
<keyword evidence="3" id="KW-1185">Reference proteome</keyword>
<dbReference type="Gene3D" id="3.20.20.100">
    <property type="entry name" value="NADP-dependent oxidoreductase domain"/>
    <property type="match status" value="1"/>
</dbReference>
<dbReference type="InterPro" id="IPR036812">
    <property type="entry name" value="NAD(P)_OxRdtase_dom_sf"/>
</dbReference>
<dbReference type="GO" id="GO:0016491">
    <property type="term" value="F:oxidoreductase activity"/>
    <property type="evidence" value="ECO:0007669"/>
    <property type="project" value="UniProtKB-KW"/>
</dbReference>
<dbReference type="KEGG" id="ftj:FTUN_7051"/>
<dbReference type="CDD" id="cd19071">
    <property type="entry name" value="AKR_AKR1-5-like"/>
    <property type="match status" value="1"/>
</dbReference>
<sequence length="278" mass="30695">MSDTALSIDGVTVPRVLYGTAWKEAETQRLTELALRQGFRGIDTANQRKHYFEAAVGQGIAASGMPRAELFLQTKFTFRGGQDHRLPYDPAAPIGAQVEQSFASSLQHLGTDAIDSYVLHGPSTRSGLAPADWEAWRAMEALHASGRTRLLGVSNLTLEQLQELWRGARVKPRFVQNRCYAVRGWDRAVRAFCAANGLTYQGFSLLTGNRDVLAHRELARIASRHGRDVNQVVFRFALAMGMVVLIGTTRASHMRADLDTSGFDLEPDEVARIERIAG</sequence>
<dbReference type="Pfam" id="PF00248">
    <property type="entry name" value="Aldo_ket_red"/>
    <property type="match status" value="1"/>
</dbReference>
<dbReference type="Proteomes" id="UP000503447">
    <property type="component" value="Chromosome"/>
</dbReference>
<accession>A0A6M5YZG2</accession>
<dbReference type="EMBL" id="CP053452">
    <property type="protein sequence ID" value="QJW99439.1"/>
    <property type="molecule type" value="Genomic_DNA"/>
</dbReference>
<evidence type="ECO:0000313" key="3">
    <source>
        <dbReference type="Proteomes" id="UP000503447"/>
    </source>
</evidence>